<evidence type="ECO:0000259" key="5">
    <source>
        <dbReference type="PROSITE" id="PS50977"/>
    </source>
</evidence>
<dbReference type="InterPro" id="IPR036271">
    <property type="entry name" value="Tet_transcr_reg_TetR-rel_C_sf"/>
</dbReference>
<dbReference type="Pfam" id="PF00440">
    <property type="entry name" value="TetR_N"/>
    <property type="match status" value="1"/>
</dbReference>
<keyword evidence="3" id="KW-0804">Transcription</keyword>
<dbReference type="KEGG" id="pgm:PGRAT_06510"/>
<dbReference type="SUPFAM" id="SSF48498">
    <property type="entry name" value="Tetracyclin repressor-like, C-terminal domain"/>
    <property type="match status" value="1"/>
</dbReference>
<evidence type="ECO:0000256" key="2">
    <source>
        <dbReference type="ARBA" id="ARBA00023125"/>
    </source>
</evidence>
<dbReference type="InterPro" id="IPR009057">
    <property type="entry name" value="Homeodomain-like_sf"/>
</dbReference>
<dbReference type="InterPro" id="IPR011075">
    <property type="entry name" value="TetR_C"/>
</dbReference>
<dbReference type="HOGENOM" id="CLU_069356_25_6_9"/>
<reference evidence="6 7" key="1">
    <citation type="submission" date="2014-08" db="EMBL/GenBank/DDBJ databases">
        <title>Comparative genomics of the Paenibacillus odorifer group.</title>
        <authorList>
            <person name="den Bakker H.C."/>
            <person name="Tsai Y.-C."/>
            <person name="Martin N."/>
            <person name="Korlach J."/>
            <person name="Wiedmann M."/>
        </authorList>
    </citation>
    <scope>NUCLEOTIDE SEQUENCE [LARGE SCALE GENOMIC DNA]</scope>
    <source>
        <strain evidence="6 7">DSM 15220</strain>
    </source>
</reference>
<proteinExistence type="predicted"/>
<dbReference type="OrthoDB" id="9796019at2"/>
<accession>A0A089M4M7</accession>
<evidence type="ECO:0000256" key="1">
    <source>
        <dbReference type="ARBA" id="ARBA00023015"/>
    </source>
</evidence>
<evidence type="ECO:0000313" key="6">
    <source>
        <dbReference type="EMBL" id="AIQ67330.1"/>
    </source>
</evidence>
<gene>
    <name evidence="6" type="ORF">PGRAT_06510</name>
</gene>
<dbReference type="InterPro" id="IPR001647">
    <property type="entry name" value="HTH_TetR"/>
</dbReference>
<dbReference type="PRINTS" id="PR00455">
    <property type="entry name" value="HTHTETR"/>
</dbReference>
<dbReference type="RefSeq" id="WP_025708957.1">
    <property type="nucleotide sequence ID" value="NZ_CP009287.1"/>
</dbReference>
<keyword evidence="7" id="KW-1185">Reference proteome</keyword>
<dbReference type="Gene3D" id="1.10.357.10">
    <property type="entry name" value="Tetracycline Repressor, domain 2"/>
    <property type="match status" value="1"/>
</dbReference>
<evidence type="ECO:0000256" key="4">
    <source>
        <dbReference type="PROSITE-ProRule" id="PRU00335"/>
    </source>
</evidence>
<feature type="domain" description="HTH tetR-type" evidence="5">
    <location>
        <begin position="11"/>
        <end position="71"/>
    </location>
</feature>
<sequence>MDKKRGRPRNNEAEAAILAASYDLLLETGFGAVTVEKIAERAKVSKATIYKWWPNKAAVVIDGYLSAASARLPVPDTGSVKEDIRIHATNLAAFLYSREGKVITEMIGEGQFDAGLAEAYRTRFFAPRRQEARQLLERGVLRGELKKDLDVNCSIDLMYGPIFYRLLITGDTLNGEFVEKLLALAFGGVSA</sequence>
<keyword evidence="2 4" id="KW-0238">DNA-binding</keyword>
<dbReference type="SUPFAM" id="SSF46689">
    <property type="entry name" value="Homeodomain-like"/>
    <property type="match status" value="1"/>
</dbReference>
<dbReference type="eggNOG" id="COG1309">
    <property type="taxonomic scope" value="Bacteria"/>
</dbReference>
<dbReference type="GO" id="GO:0000976">
    <property type="term" value="F:transcription cis-regulatory region binding"/>
    <property type="evidence" value="ECO:0007669"/>
    <property type="project" value="TreeGrafter"/>
</dbReference>
<keyword evidence="1" id="KW-0805">Transcription regulation</keyword>
<dbReference type="GO" id="GO:0003700">
    <property type="term" value="F:DNA-binding transcription factor activity"/>
    <property type="evidence" value="ECO:0007669"/>
    <property type="project" value="TreeGrafter"/>
</dbReference>
<protein>
    <submittedName>
        <fullName evidence="6">TetR family transcriptional regulator</fullName>
    </submittedName>
</protein>
<dbReference type="Gene3D" id="1.10.10.60">
    <property type="entry name" value="Homeodomain-like"/>
    <property type="match status" value="1"/>
</dbReference>
<organism evidence="6 7">
    <name type="scientific">Paenibacillus graminis</name>
    <dbReference type="NCBI Taxonomy" id="189425"/>
    <lineage>
        <taxon>Bacteria</taxon>
        <taxon>Bacillati</taxon>
        <taxon>Bacillota</taxon>
        <taxon>Bacilli</taxon>
        <taxon>Bacillales</taxon>
        <taxon>Paenibacillaceae</taxon>
        <taxon>Paenibacillus</taxon>
    </lineage>
</organism>
<dbReference type="STRING" id="189425.PGRAT_06510"/>
<evidence type="ECO:0000313" key="7">
    <source>
        <dbReference type="Proteomes" id="UP000029500"/>
    </source>
</evidence>
<dbReference type="Proteomes" id="UP000029500">
    <property type="component" value="Chromosome"/>
</dbReference>
<dbReference type="PROSITE" id="PS50977">
    <property type="entry name" value="HTH_TETR_2"/>
    <property type="match status" value="1"/>
</dbReference>
<evidence type="ECO:0000256" key="3">
    <source>
        <dbReference type="ARBA" id="ARBA00023163"/>
    </source>
</evidence>
<dbReference type="PANTHER" id="PTHR30055">
    <property type="entry name" value="HTH-TYPE TRANSCRIPTIONAL REGULATOR RUTR"/>
    <property type="match status" value="1"/>
</dbReference>
<feature type="DNA-binding region" description="H-T-H motif" evidence="4">
    <location>
        <begin position="34"/>
        <end position="53"/>
    </location>
</feature>
<dbReference type="PANTHER" id="PTHR30055:SF148">
    <property type="entry name" value="TETR-FAMILY TRANSCRIPTIONAL REGULATOR"/>
    <property type="match status" value="1"/>
</dbReference>
<dbReference type="EMBL" id="CP009287">
    <property type="protein sequence ID" value="AIQ67330.1"/>
    <property type="molecule type" value="Genomic_DNA"/>
</dbReference>
<dbReference type="InterPro" id="IPR050109">
    <property type="entry name" value="HTH-type_TetR-like_transc_reg"/>
</dbReference>
<name>A0A089M4M7_9BACL</name>
<dbReference type="Pfam" id="PF16859">
    <property type="entry name" value="TetR_C_11"/>
    <property type="match status" value="1"/>
</dbReference>
<dbReference type="AlphaFoldDB" id="A0A089M4M7"/>